<feature type="domain" description="Malate synthase C-terminal" evidence="17">
    <location>
        <begin position="591"/>
        <end position="685"/>
    </location>
</feature>
<evidence type="ECO:0000256" key="7">
    <source>
        <dbReference type="ARBA" id="ARBA00022842"/>
    </source>
</evidence>
<dbReference type="PANTHER" id="PTHR42739:SF1">
    <property type="entry name" value="MALATE SYNTHASE G"/>
    <property type="match status" value="1"/>
</dbReference>
<feature type="binding site" evidence="10">
    <location>
        <position position="311"/>
    </location>
    <ligand>
        <name>acetyl-CoA</name>
        <dbReference type="ChEBI" id="CHEBI:57288"/>
    </ligand>
</feature>
<dbReference type="GO" id="GO:0006099">
    <property type="term" value="P:tricarboxylic acid cycle"/>
    <property type="evidence" value="ECO:0007669"/>
    <property type="project" value="UniProtKB-KW"/>
</dbReference>
<dbReference type="InterPro" id="IPR048356">
    <property type="entry name" value="MS_N"/>
</dbReference>
<keyword evidence="8 10" id="KW-0558">Oxidation</keyword>
<feature type="active site" description="Proton donor" evidence="10 12">
    <location>
        <position position="630"/>
    </location>
</feature>
<comment type="pathway">
    <text evidence="10 13">Carbohydrate metabolism; glyoxylate cycle; (S)-malate from isocitrate: step 2/2.</text>
</comment>
<reference evidence="18 19" key="1">
    <citation type="submission" date="2020-08" db="EMBL/GenBank/DDBJ databases">
        <authorList>
            <person name="Seo M.-J."/>
        </authorList>
    </citation>
    <scope>NUCLEOTIDE SEQUENCE [LARGE SCALE GENOMIC DNA]</scope>
    <source>
        <strain evidence="18 19">KIGAM211</strain>
    </source>
</reference>
<feature type="domain" description="Malate synthase TIM barrel" evidence="14">
    <location>
        <begin position="335"/>
        <end position="575"/>
    </location>
</feature>
<gene>
    <name evidence="10" type="primary">glcB</name>
    <name evidence="18" type="ORF">H5V45_08355</name>
</gene>
<dbReference type="EC" id="2.3.3.9" evidence="10 11"/>
<keyword evidence="2 10" id="KW-0329">Glyoxylate bypass</keyword>
<dbReference type="GO" id="GO:0004474">
    <property type="term" value="F:malate synthase activity"/>
    <property type="evidence" value="ECO:0007669"/>
    <property type="project" value="UniProtKB-UniRule"/>
</dbReference>
<keyword evidence="6 10" id="KW-0479">Metal-binding</keyword>
<dbReference type="NCBIfam" id="TIGR01345">
    <property type="entry name" value="malate_syn_G"/>
    <property type="match status" value="1"/>
</dbReference>
<dbReference type="Pfam" id="PF20656">
    <property type="entry name" value="MS_N"/>
    <property type="match status" value="1"/>
</dbReference>
<keyword evidence="5 10" id="KW-0808">Transferase</keyword>
<feature type="binding site" evidence="10">
    <location>
        <position position="117"/>
    </location>
    <ligand>
        <name>acetyl-CoA</name>
        <dbReference type="ChEBI" id="CHEBI:57288"/>
    </ligand>
</feature>
<comment type="subcellular location">
    <subcellularLocation>
        <location evidence="10 13">Cytoplasm</location>
    </subcellularLocation>
</comment>
<dbReference type="InterPro" id="IPR006253">
    <property type="entry name" value="Malate_synthG"/>
</dbReference>
<dbReference type="PANTHER" id="PTHR42739">
    <property type="entry name" value="MALATE SYNTHASE G"/>
    <property type="match status" value="1"/>
</dbReference>
<evidence type="ECO:0000313" key="18">
    <source>
        <dbReference type="EMBL" id="MBB6627330.1"/>
    </source>
</evidence>
<evidence type="ECO:0000313" key="19">
    <source>
        <dbReference type="Proteomes" id="UP000523955"/>
    </source>
</evidence>
<keyword evidence="18" id="KW-0012">Acyltransferase</keyword>
<evidence type="ECO:0000256" key="6">
    <source>
        <dbReference type="ARBA" id="ARBA00022723"/>
    </source>
</evidence>
<feature type="binding site" evidence="10">
    <location>
        <position position="274"/>
    </location>
    <ligand>
        <name>acetyl-CoA</name>
        <dbReference type="ChEBI" id="CHEBI:57288"/>
    </ligand>
</feature>
<protein>
    <recommendedName>
        <fullName evidence="10 11">Malate synthase G</fullName>
        <ecNumber evidence="10 11">2.3.3.9</ecNumber>
    </recommendedName>
</protein>
<evidence type="ECO:0000256" key="11">
    <source>
        <dbReference type="NCBIfam" id="TIGR01345"/>
    </source>
</evidence>
<evidence type="ECO:0000256" key="10">
    <source>
        <dbReference type="HAMAP-Rule" id="MF_00641"/>
    </source>
</evidence>
<dbReference type="InterPro" id="IPR048355">
    <property type="entry name" value="MS_C"/>
</dbReference>
<dbReference type="Gene3D" id="1.20.1220.12">
    <property type="entry name" value="Malate synthase, domain III"/>
    <property type="match status" value="1"/>
</dbReference>
<feature type="binding site" evidence="10">
    <location>
        <begin position="455"/>
        <end position="458"/>
    </location>
    <ligand>
        <name>glyoxylate</name>
        <dbReference type="ChEBI" id="CHEBI:36655"/>
    </ligand>
</feature>
<dbReference type="InterPro" id="IPR001465">
    <property type="entry name" value="Malate_synthase_TIM"/>
</dbReference>
<feature type="active site" description="Proton acceptor" evidence="10 12">
    <location>
        <position position="338"/>
    </location>
</feature>
<dbReference type="Gene3D" id="3.20.20.360">
    <property type="entry name" value="Malate synthase, domain 3"/>
    <property type="match status" value="2"/>
</dbReference>
<evidence type="ECO:0000259" key="14">
    <source>
        <dbReference type="Pfam" id="PF01274"/>
    </source>
</evidence>
<dbReference type="Pfam" id="PF20659">
    <property type="entry name" value="MS_C"/>
    <property type="match status" value="1"/>
</dbReference>
<dbReference type="GO" id="GO:0005829">
    <property type="term" value="C:cytosol"/>
    <property type="evidence" value="ECO:0007669"/>
    <property type="project" value="TreeGrafter"/>
</dbReference>
<evidence type="ECO:0000256" key="3">
    <source>
        <dbReference type="ARBA" id="ARBA00022490"/>
    </source>
</evidence>
<comment type="catalytic activity">
    <reaction evidence="9 10 13">
        <text>glyoxylate + acetyl-CoA + H2O = (S)-malate + CoA + H(+)</text>
        <dbReference type="Rhea" id="RHEA:18181"/>
        <dbReference type="ChEBI" id="CHEBI:15377"/>
        <dbReference type="ChEBI" id="CHEBI:15378"/>
        <dbReference type="ChEBI" id="CHEBI:15589"/>
        <dbReference type="ChEBI" id="CHEBI:36655"/>
        <dbReference type="ChEBI" id="CHEBI:57287"/>
        <dbReference type="ChEBI" id="CHEBI:57288"/>
        <dbReference type="EC" id="2.3.3.9"/>
    </reaction>
</comment>
<dbReference type="InterPro" id="IPR046363">
    <property type="entry name" value="MS_N_TIM-barrel_dom"/>
</dbReference>
<dbReference type="HAMAP" id="MF_00641">
    <property type="entry name" value="Malate_synth_G"/>
    <property type="match status" value="1"/>
</dbReference>
<evidence type="ECO:0000256" key="12">
    <source>
        <dbReference type="PIRSR" id="PIRSR601465-50"/>
    </source>
</evidence>
<dbReference type="NCBIfam" id="NF002825">
    <property type="entry name" value="PRK02999.1"/>
    <property type="match status" value="1"/>
</dbReference>
<feature type="binding site" evidence="10">
    <location>
        <position position="430"/>
    </location>
    <ligand>
        <name>Mg(2+)</name>
        <dbReference type="ChEBI" id="CHEBI:18420"/>
    </ligand>
</feature>
<feature type="domain" description="Malate synthase N-terminal" evidence="15">
    <location>
        <begin position="17"/>
        <end position="75"/>
    </location>
</feature>
<evidence type="ECO:0000259" key="16">
    <source>
        <dbReference type="Pfam" id="PF20658"/>
    </source>
</evidence>
<feature type="binding site" evidence="10">
    <location>
        <position position="539"/>
    </location>
    <ligand>
        <name>acetyl-CoA</name>
        <dbReference type="ChEBI" id="CHEBI:57288"/>
    </ligand>
</feature>
<comment type="subunit">
    <text evidence="10">Monomer.</text>
</comment>
<dbReference type="InterPro" id="IPR044856">
    <property type="entry name" value="Malate_synth_C_sf"/>
</dbReference>
<keyword evidence="19" id="KW-1185">Reference proteome</keyword>
<name>A0A7X0VAH0_9ACTN</name>
<comment type="caution">
    <text evidence="18">The sequence shown here is derived from an EMBL/GenBank/DDBJ whole genome shotgun (WGS) entry which is preliminary data.</text>
</comment>
<dbReference type="InterPro" id="IPR011076">
    <property type="entry name" value="Malate_synth_sf"/>
</dbReference>
<evidence type="ECO:0000256" key="4">
    <source>
        <dbReference type="ARBA" id="ARBA00022532"/>
    </source>
</evidence>
<dbReference type="RefSeq" id="WP_185252502.1">
    <property type="nucleotide sequence ID" value="NZ_JACKXE010000001.1"/>
</dbReference>
<dbReference type="EMBL" id="JACKXE010000001">
    <property type="protein sequence ID" value="MBB6627330.1"/>
    <property type="molecule type" value="Genomic_DNA"/>
</dbReference>
<feature type="modified residue" description="Cysteine sulfenic acid (-SOH)" evidence="10">
    <location>
        <position position="616"/>
    </location>
</feature>
<keyword evidence="3 10" id="KW-0963">Cytoplasm</keyword>
<dbReference type="Proteomes" id="UP000523955">
    <property type="component" value="Unassembled WGS sequence"/>
</dbReference>
<dbReference type="Pfam" id="PF20658">
    <property type="entry name" value="MSG_insertion"/>
    <property type="match status" value="1"/>
</dbReference>
<dbReference type="GO" id="GO:0006097">
    <property type="term" value="P:glyoxylate cycle"/>
    <property type="evidence" value="ECO:0007669"/>
    <property type="project" value="UniProtKB-UniRule"/>
</dbReference>
<evidence type="ECO:0000259" key="17">
    <source>
        <dbReference type="Pfam" id="PF20659"/>
    </source>
</evidence>
<dbReference type="GO" id="GO:0009436">
    <property type="term" value="P:glyoxylate catabolic process"/>
    <property type="evidence" value="ECO:0007669"/>
    <property type="project" value="TreeGrafter"/>
</dbReference>
<feature type="binding site" evidence="10">
    <location>
        <position position="338"/>
    </location>
    <ligand>
        <name>glyoxylate</name>
        <dbReference type="ChEBI" id="CHEBI:36655"/>
    </ligand>
</feature>
<dbReference type="Pfam" id="PF01274">
    <property type="entry name" value="MS_TIM-barrel"/>
    <property type="match status" value="1"/>
</dbReference>
<feature type="domain" description="Malate synthase G alpha-beta insertion" evidence="16">
    <location>
        <begin position="159"/>
        <end position="233"/>
    </location>
</feature>
<dbReference type="AlphaFoldDB" id="A0A7X0VAH0"/>
<evidence type="ECO:0000256" key="13">
    <source>
        <dbReference type="RuleBase" id="RU003572"/>
    </source>
</evidence>
<dbReference type="GO" id="GO:0000287">
    <property type="term" value="F:magnesium ion binding"/>
    <property type="evidence" value="ECO:0007669"/>
    <property type="project" value="TreeGrafter"/>
</dbReference>
<comment type="cofactor">
    <cofactor evidence="1 10">
        <name>Mg(2+)</name>
        <dbReference type="ChEBI" id="CHEBI:18420"/>
    </cofactor>
</comment>
<organism evidence="18 19">
    <name type="scientific">Nocardioides luti</name>
    <dbReference type="NCBI Taxonomy" id="2761101"/>
    <lineage>
        <taxon>Bacteria</taxon>
        <taxon>Bacillati</taxon>
        <taxon>Actinomycetota</taxon>
        <taxon>Actinomycetes</taxon>
        <taxon>Propionibacteriales</taxon>
        <taxon>Nocardioidaceae</taxon>
        <taxon>Nocardioides</taxon>
    </lineage>
</organism>
<comment type="caution">
    <text evidence="10">Lacks conserved residue(s) required for the propagation of feature annotation.</text>
</comment>
<comment type="function">
    <text evidence="10">Involved in the glycolate utilization. Catalyzes the condensation and subsequent hydrolysis of acetyl-coenzyme A (acetyl-CoA) and glyoxylate to form malate and CoA.</text>
</comment>
<feature type="binding site" evidence="10">
    <location>
        <position position="458"/>
    </location>
    <ligand>
        <name>Mg(2+)</name>
        <dbReference type="ChEBI" id="CHEBI:18420"/>
    </ligand>
</feature>
<dbReference type="SUPFAM" id="SSF51645">
    <property type="entry name" value="Malate synthase G"/>
    <property type="match status" value="1"/>
</dbReference>
<evidence type="ECO:0000259" key="15">
    <source>
        <dbReference type="Pfam" id="PF20656"/>
    </source>
</evidence>
<evidence type="ECO:0000256" key="2">
    <source>
        <dbReference type="ARBA" id="ARBA00022435"/>
    </source>
</evidence>
<proteinExistence type="inferred from homology"/>
<feature type="binding site" evidence="10">
    <location>
        <position position="430"/>
    </location>
    <ligand>
        <name>glyoxylate</name>
        <dbReference type="ChEBI" id="CHEBI:36655"/>
    </ligand>
</feature>
<evidence type="ECO:0000256" key="8">
    <source>
        <dbReference type="ARBA" id="ARBA00023097"/>
    </source>
</evidence>
<dbReference type="UniPathway" id="UPA00703">
    <property type="reaction ID" value="UER00720"/>
</dbReference>
<comment type="similarity">
    <text evidence="10 13">Belongs to the malate synthase family. GlcB subfamily.</text>
</comment>
<sequence length="722" mass="78202">MTDRVQVAGLDVAEVLHRFVTEEALPGSGVEPEAFWAGAAAIIHDLAPRNRELLAHRDALQAQLDEWHRAHPGTPDPTAYADLLREIGYLRDEPADVAVTTADVDDEVARIAGPQLVVPLLNARFATNAVNARWGSLYDALYGTDVIAQDGDMAPGDTYNKTRGDEVIARGRAFLDEHFALASGSHADVTAYAVDDDGFVATVGGDPVRLADAGQLVGFRGEAGSPEAVLLVHHGLHVEIQVDPEDPIGETDAAGVKDLLLESAVSTIMDLEDSVAAVDAEDKVLGYRNWRELMAGTLSQEVTKNGETFTRSMNPDRTYTRLGGEDVTLRGRSLLFIRQVGHLMTTDAVLDRDGNEVPEGILDAIMTALGSLVDLRGDAELANSRTGSMYVVKPKMHGPDEVAFAVELFGRVEELLGLPRLTIKVGIMDEERRTTLNLKACIAEARERVAFINTGFLDRTGDEIHTSMQAGPVVRKAAMKSETWIAAYEDLNVDIGLECGLLGRAQIGKGMWAAPDSLADMLEAKIGHPQAGATCAWVPSPTAATVHALHYHQVDVRARQEELRAGGRRREREQLLQVPLGDPDDWSAEDRQAEIDNNLQSLLGYVVRWVDAGVGCSKVPDITGEALMEDRATCRISAQHVANWLHHGVVTAEQVDETLRRMAAVVDEQNAGDPTYVPMAPTFDGEAFAAARELVLEGLAQPSGYTEPILHRRRAAVKAHSA</sequence>
<dbReference type="InterPro" id="IPR048357">
    <property type="entry name" value="MSG_insertion"/>
</dbReference>
<evidence type="ECO:0000256" key="1">
    <source>
        <dbReference type="ARBA" id="ARBA00001946"/>
    </source>
</evidence>
<feature type="binding site" evidence="10">
    <location>
        <begin position="124"/>
        <end position="125"/>
    </location>
    <ligand>
        <name>acetyl-CoA</name>
        <dbReference type="ChEBI" id="CHEBI:57288"/>
    </ligand>
</feature>
<keyword evidence="4 10" id="KW-0816">Tricarboxylic acid cycle</keyword>
<evidence type="ECO:0000256" key="5">
    <source>
        <dbReference type="ARBA" id="ARBA00022679"/>
    </source>
</evidence>
<evidence type="ECO:0000256" key="9">
    <source>
        <dbReference type="ARBA" id="ARBA00047918"/>
    </source>
</evidence>
<keyword evidence="7 10" id="KW-0460">Magnesium</keyword>
<accession>A0A7X0VAH0</accession>